<accession>A0A6A6F1H7</accession>
<dbReference type="AlphaFoldDB" id="A0A6A6F1H7"/>
<name>A0A6A6F1H7_9PEZI</name>
<dbReference type="Pfam" id="PF10296">
    <property type="entry name" value="MMM1"/>
    <property type="match status" value="1"/>
</dbReference>
<dbReference type="GO" id="GO:0015914">
    <property type="term" value="P:phospholipid transport"/>
    <property type="evidence" value="ECO:0007669"/>
    <property type="project" value="TreeGrafter"/>
</dbReference>
<evidence type="ECO:0000256" key="10">
    <source>
        <dbReference type="SAM" id="Phobius"/>
    </source>
</evidence>
<dbReference type="GO" id="GO:0008289">
    <property type="term" value="F:lipid binding"/>
    <property type="evidence" value="ECO:0007669"/>
    <property type="project" value="UniProtKB-KW"/>
</dbReference>
<sequence length="511" mass="56461">MSKAKSQAYQPQSYAYPPPSSGSFFWGFLLGQLTLALILFVFIKFFIFGDAPSADERAGARAAARRNRTLSFSRSRALSTSAALRPRPSASAILKPRPDGGLTVQKILEKTYYNVRGHQPESLDWFNVLIAQTIAQLRADAQEDEAVLGSLTQLLNGTSKPDFIDDIRVTEISLGDEFPIFSNCRVIPVDENGSPLKELTGQRGERLQARMDVDLSDVVTLGIETKLVLNYPKPFVMVLPVALAVSVVRFSGTLSLSFSPSSQPGPFEQTTKEGGVGLETPGGQTDQNEGHPFNPTGRSPTTLTFTFLDDYRLDLSVHSLIGSRSRLQDVPKIAQLVEARIHQWFDDRCVEPRFQQIVLPSLWPRKKNTRGGEEDSAVDDAATAQNDESSDLRPPKARTSDGAAIATQGPPVTKPPSGPQTTAEQRTRDWAAQQVKDVADNSRSSTSSGKRKEVRKEELSEIELAGLEMREADERDRRKQQKMKAENSRSHENLRLRTIREISHDGTKAKS</sequence>
<keyword evidence="2 8" id="KW-0812">Transmembrane</keyword>
<keyword evidence="6" id="KW-0446">Lipid-binding</keyword>
<keyword evidence="5" id="KW-0445">Lipid transport</keyword>
<keyword evidence="7 8" id="KW-0472">Membrane</keyword>
<evidence type="ECO:0000256" key="5">
    <source>
        <dbReference type="ARBA" id="ARBA00023055"/>
    </source>
</evidence>
<keyword evidence="13" id="KW-1185">Reference proteome</keyword>
<dbReference type="GO" id="GO:1990456">
    <property type="term" value="P:mitochondrion-endoplasmic reticulum membrane tethering"/>
    <property type="evidence" value="ECO:0007669"/>
    <property type="project" value="TreeGrafter"/>
</dbReference>
<comment type="subcellular location">
    <subcellularLocation>
        <location evidence="8">Endoplasmic reticulum membrane</location>
        <topology evidence="8">Single-pass type I membrane protein</topology>
    </subcellularLocation>
    <text evidence="8">The ERMES/MDM complex localizes to a few discrete foci (around 10 per single cell), that represent mitochondria-endoplasmic reticulum junctions. These foci are often found next to mtDNA nucleoids.</text>
</comment>
<dbReference type="CDD" id="cd21671">
    <property type="entry name" value="SMP_Mmm1"/>
    <property type="match status" value="1"/>
</dbReference>
<comment type="similarity">
    <text evidence="8">Belongs to the MMM1 family.</text>
</comment>
<keyword evidence="4 8" id="KW-1133">Transmembrane helix</keyword>
<feature type="compositionally biased region" description="Basic and acidic residues" evidence="9">
    <location>
        <begin position="468"/>
        <end position="511"/>
    </location>
</feature>
<keyword evidence="3 8" id="KW-0256">Endoplasmic reticulum</keyword>
<evidence type="ECO:0000256" key="9">
    <source>
        <dbReference type="SAM" id="MobiDB-lite"/>
    </source>
</evidence>
<gene>
    <name evidence="8" type="primary">MMM1</name>
    <name evidence="12" type="ORF">CERZMDRAFT_70868</name>
</gene>
<dbReference type="PANTHER" id="PTHR13466:SF0">
    <property type="entry name" value="SMP-LTD DOMAIN-CONTAINING PROTEIN"/>
    <property type="match status" value="1"/>
</dbReference>
<dbReference type="InterPro" id="IPR019411">
    <property type="entry name" value="MMM1_dom"/>
</dbReference>
<dbReference type="EMBL" id="ML992694">
    <property type="protein sequence ID" value="KAF2208328.1"/>
    <property type="molecule type" value="Genomic_DNA"/>
</dbReference>
<dbReference type="PANTHER" id="PTHR13466">
    <property type="entry name" value="TEX2 PROTEIN-RELATED"/>
    <property type="match status" value="1"/>
</dbReference>
<evidence type="ECO:0000259" key="11">
    <source>
        <dbReference type="PROSITE" id="PS51847"/>
    </source>
</evidence>
<dbReference type="GO" id="GO:0005789">
    <property type="term" value="C:endoplasmic reticulum membrane"/>
    <property type="evidence" value="ECO:0007669"/>
    <property type="project" value="UniProtKB-SubCell"/>
</dbReference>
<proteinExistence type="inferred from homology"/>
<dbReference type="Proteomes" id="UP000799539">
    <property type="component" value="Unassembled WGS sequence"/>
</dbReference>
<dbReference type="OrthoDB" id="5599157at2759"/>
<dbReference type="InterPro" id="IPR031468">
    <property type="entry name" value="SMP_LBD"/>
</dbReference>
<feature type="region of interest" description="Disordered" evidence="9">
    <location>
        <begin position="365"/>
        <end position="511"/>
    </location>
</feature>
<feature type="compositionally biased region" description="Basic and acidic residues" evidence="9">
    <location>
        <begin position="450"/>
        <end position="459"/>
    </location>
</feature>
<protein>
    <recommendedName>
        <fullName evidence="8">Maintenance of mitochondrial morphology protein 1</fullName>
    </recommendedName>
</protein>
<organism evidence="12 13">
    <name type="scientific">Cercospora zeae-maydis SCOH1-5</name>
    <dbReference type="NCBI Taxonomy" id="717836"/>
    <lineage>
        <taxon>Eukaryota</taxon>
        <taxon>Fungi</taxon>
        <taxon>Dikarya</taxon>
        <taxon>Ascomycota</taxon>
        <taxon>Pezizomycotina</taxon>
        <taxon>Dothideomycetes</taxon>
        <taxon>Dothideomycetidae</taxon>
        <taxon>Mycosphaerellales</taxon>
        <taxon>Mycosphaerellaceae</taxon>
        <taxon>Cercospora</taxon>
    </lineage>
</organism>
<dbReference type="GO" id="GO:0045040">
    <property type="term" value="P:protein insertion into mitochondrial outer membrane"/>
    <property type="evidence" value="ECO:0007669"/>
    <property type="project" value="UniProtKB-UniRule"/>
</dbReference>
<feature type="region of interest" description="Disordered" evidence="9">
    <location>
        <begin position="259"/>
        <end position="299"/>
    </location>
</feature>
<evidence type="ECO:0000256" key="7">
    <source>
        <dbReference type="ARBA" id="ARBA00023136"/>
    </source>
</evidence>
<keyword evidence="1" id="KW-0813">Transport</keyword>
<dbReference type="GO" id="GO:0032865">
    <property type="term" value="C:ERMES complex"/>
    <property type="evidence" value="ECO:0007669"/>
    <property type="project" value="UniProtKB-UniRule"/>
</dbReference>
<feature type="topological domain" description="Lumenal" evidence="8">
    <location>
        <begin position="1"/>
        <end position="27"/>
    </location>
</feature>
<reference evidence="12" key="1">
    <citation type="journal article" date="2020" name="Stud. Mycol.">
        <title>101 Dothideomycetes genomes: a test case for predicting lifestyles and emergence of pathogens.</title>
        <authorList>
            <person name="Haridas S."/>
            <person name="Albert R."/>
            <person name="Binder M."/>
            <person name="Bloem J."/>
            <person name="Labutti K."/>
            <person name="Salamov A."/>
            <person name="Andreopoulos B."/>
            <person name="Baker S."/>
            <person name="Barry K."/>
            <person name="Bills G."/>
            <person name="Bluhm B."/>
            <person name="Cannon C."/>
            <person name="Castanera R."/>
            <person name="Culley D."/>
            <person name="Daum C."/>
            <person name="Ezra D."/>
            <person name="Gonzalez J."/>
            <person name="Henrissat B."/>
            <person name="Kuo A."/>
            <person name="Liang C."/>
            <person name="Lipzen A."/>
            <person name="Lutzoni F."/>
            <person name="Magnuson J."/>
            <person name="Mondo S."/>
            <person name="Nolan M."/>
            <person name="Ohm R."/>
            <person name="Pangilinan J."/>
            <person name="Park H.-J."/>
            <person name="Ramirez L."/>
            <person name="Alfaro M."/>
            <person name="Sun H."/>
            <person name="Tritt A."/>
            <person name="Yoshinaga Y."/>
            <person name="Zwiers L.-H."/>
            <person name="Turgeon B."/>
            <person name="Goodwin S."/>
            <person name="Spatafora J."/>
            <person name="Crous P."/>
            <person name="Grigoriev I."/>
        </authorList>
    </citation>
    <scope>NUCLEOTIDE SEQUENCE</scope>
    <source>
        <strain evidence="12">SCOH1-5</strain>
    </source>
</reference>
<dbReference type="PROSITE" id="PS51847">
    <property type="entry name" value="SMP"/>
    <property type="match status" value="1"/>
</dbReference>
<evidence type="ECO:0000256" key="2">
    <source>
        <dbReference type="ARBA" id="ARBA00022692"/>
    </source>
</evidence>
<evidence type="ECO:0000256" key="8">
    <source>
        <dbReference type="HAMAP-Rule" id="MF_03103"/>
    </source>
</evidence>
<comment type="function">
    <text evidence="8">Component of the ERMES/MDM complex, which serves as a molecular tether to connect the endoplasmic reticulum (ER) and mitochondria. Components of this complex are involved in the control of mitochondrial shape and protein biogenesis, and function in nonvesicular lipid trafficking between the ER and mitochondria. The MDM12-MMM1 subcomplex functions in the major beta-barrel assembly pathway that is responsible for biogenesis of all outer membrane beta-barrel proteins, and acts in a late step after the SAM complex. The MDM10-MDM12-MMM1 subcomplex further acts in the TOM40-specific pathway after the action of the MDM12-MMM1 complex. Essential for establishing and maintaining the structure of mitochondria and maintenance of mtDNA nucleoids.</text>
</comment>
<evidence type="ECO:0000313" key="13">
    <source>
        <dbReference type="Proteomes" id="UP000799539"/>
    </source>
</evidence>
<feature type="transmembrane region" description="Helical" evidence="10">
    <location>
        <begin position="24"/>
        <end position="47"/>
    </location>
</feature>
<evidence type="ECO:0000256" key="4">
    <source>
        <dbReference type="ARBA" id="ARBA00022989"/>
    </source>
</evidence>
<dbReference type="HAMAP" id="MF_03103">
    <property type="entry name" value="Mmm1"/>
    <property type="match status" value="1"/>
</dbReference>
<evidence type="ECO:0000313" key="12">
    <source>
        <dbReference type="EMBL" id="KAF2208328.1"/>
    </source>
</evidence>
<evidence type="ECO:0000256" key="6">
    <source>
        <dbReference type="ARBA" id="ARBA00023121"/>
    </source>
</evidence>
<evidence type="ECO:0000256" key="3">
    <source>
        <dbReference type="ARBA" id="ARBA00022824"/>
    </source>
</evidence>
<feature type="domain" description="SMP-LTD" evidence="11">
    <location>
        <begin position="119"/>
        <end position="360"/>
    </location>
</feature>
<evidence type="ECO:0000256" key="1">
    <source>
        <dbReference type="ARBA" id="ARBA00022448"/>
    </source>
</evidence>
<dbReference type="InterPro" id="IPR027537">
    <property type="entry name" value="Mmm1"/>
</dbReference>
<comment type="subunit">
    <text evidence="8">Homodimer. Component of the ER-mitochondria encounter structure (ERMES) or MDM complex, composed of MMM1, MDM10, MDM12 and MDM34. A MMM1 homodimer associates with one molecule of MDM12 on each side in a pairwise head-to-tail manner, and the SMP-LTD domains of MMM1 and MDM12 generate a continuous hydrophobic tunnel for phospholipid trafficking.</text>
</comment>
<feature type="topological domain" description="Cytoplasmic" evidence="8">
    <location>
        <begin position="49"/>
        <end position="511"/>
    </location>
</feature>